<evidence type="ECO:0000313" key="3">
    <source>
        <dbReference type="Proteomes" id="UP000614601"/>
    </source>
</evidence>
<name>A0A811KSN3_9BILA</name>
<evidence type="ECO:0000313" key="2">
    <source>
        <dbReference type="EMBL" id="CAD5218806.1"/>
    </source>
</evidence>
<dbReference type="OrthoDB" id="10478871at2759"/>
<organism evidence="2 3">
    <name type="scientific">Bursaphelenchus okinawaensis</name>
    <dbReference type="NCBI Taxonomy" id="465554"/>
    <lineage>
        <taxon>Eukaryota</taxon>
        <taxon>Metazoa</taxon>
        <taxon>Ecdysozoa</taxon>
        <taxon>Nematoda</taxon>
        <taxon>Chromadorea</taxon>
        <taxon>Rhabditida</taxon>
        <taxon>Tylenchina</taxon>
        <taxon>Tylenchomorpha</taxon>
        <taxon>Aphelenchoidea</taxon>
        <taxon>Aphelenchoididae</taxon>
        <taxon>Bursaphelenchus</taxon>
    </lineage>
</organism>
<sequence>MSPILVFFAIVLALTVTAQRSFAITDKVGQGNFAYVRPFAFALADNGEWYPVAKRSPAERFAYAPDTKAAKDKDSFAFAKRSDDSKFAFDFAKRAKFAFARK</sequence>
<dbReference type="AlphaFoldDB" id="A0A811KSN3"/>
<protein>
    <submittedName>
        <fullName evidence="2">Uncharacterized protein</fullName>
    </submittedName>
</protein>
<feature type="signal peptide" evidence="1">
    <location>
        <begin position="1"/>
        <end position="18"/>
    </location>
</feature>
<proteinExistence type="predicted"/>
<dbReference type="Proteomes" id="UP000614601">
    <property type="component" value="Unassembled WGS sequence"/>
</dbReference>
<keyword evidence="3" id="KW-1185">Reference proteome</keyword>
<keyword evidence="1" id="KW-0732">Signal</keyword>
<dbReference type="EMBL" id="CAJFDH010000004">
    <property type="protein sequence ID" value="CAD5218806.1"/>
    <property type="molecule type" value="Genomic_DNA"/>
</dbReference>
<comment type="caution">
    <text evidence="2">The sequence shown here is derived from an EMBL/GenBank/DDBJ whole genome shotgun (WGS) entry which is preliminary data.</text>
</comment>
<reference evidence="2" key="1">
    <citation type="submission" date="2020-09" db="EMBL/GenBank/DDBJ databases">
        <authorList>
            <person name="Kikuchi T."/>
        </authorList>
    </citation>
    <scope>NUCLEOTIDE SEQUENCE</scope>
    <source>
        <strain evidence="2">SH1</strain>
    </source>
</reference>
<evidence type="ECO:0000256" key="1">
    <source>
        <dbReference type="SAM" id="SignalP"/>
    </source>
</evidence>
<feature type="chain" id="PRO_5036221153" evidence="1">
    <location>
        <begin position="19"/>
        <end position="102"/>
    </location>
</feature>
<gene>
    <name evidence="2" type="ORF">BOKJ2_LOCUS8016</name>
</gene>
<accession>A0A811KSN3</accession>
<dbReference type="Proteomes" id="UP000783686">
    <property type="component" value="Unassembled WGS sequence"/>
</dbReference>
<dbReference type="EMBL" id="CAJFCW020000004">
    <property type="protein sequence ID" value="CAG9111791.1"/>
    <property type="molecule type" value="Genomic_DNA"/>
</dbReference>